<evidence type="ECO:0000313" key="11">
    <source>
        <dbReference type="EMBL" id="TWH77093.1"/>
    </source>
</evidence>
<dbReference type="Gene3D" id="3.30.1360.60">
    <property type="entry name" value="Glucose permease domain IIB"/>
    <property type="match status" value="1"/>
</dbReference>
<name>A0A562J1V5_9BACI</name>
<feature type="transmembrane region" description="Helical" evidence="9">
    <location>
        <begin position="34"/>
        <end position="56"/>
    </location>
</feature>
<evidence type="ECO:0000256" key="2">
    <source>
        <dbReference type="ARBA" id="ARBA00022597"/>
    </source>
</evidence>
<dbReference type="SUPFAM" id="SSF55604">
    <property type="entry name" value="Glucose permease domain IIB"/>
    <property type="match status" value="1"/>
</dbReference>
<keyword evidence="2" id="KW-0762">Sugar transport</keyword>
<dbReference type="Proteomes" id="UP000318667">
    <property type="component" value="Unassembled WGS sequence"/>
</dbReference>
<dbReference type="GO" id="GO:0009401">
    <property type="term" value="P:phosphoenolpyruvate-dependent sugar phosphotransferase system"/>
    <property type="evidence" value="ECO:0007669"/>
    <property type="project" value="UniProtKB-KW"/>
</dbReference>
<accession>A0A562J1V5</accession>
<dbReference type="EMBL" id="VLKI01000041">
    <property type="protein sequence ID" value="TWH77093.1"/>
    <property type="molecule type" value="Genomic_DNA"/>
</dbReference>
<dbReference type="GO" id="GO:0005886">
    <property type="term" value="C:plasma membrane"/>
    <property type="evidence" value="ECO:0007669"/>
    <property type="project" value="TreeGrafter"/>
</dbReference>
<dbReference type="InterPro" id="IPR036878">
    <property type="entry name" value="Glu_permease_IIB"/>
</dbReference>
<keyword evidence="9" id="KW-0472">Membrane</keyword>
<evidence type="ECO:0000256" key="9">
    <source>
        <dbReference type="SAM" id="Phobius"/>
    </source>
</evidence>
<dbReference type="PANTHER" id="PTHR30009">
    <property type="entry name" value="CYTOCHROME C-TYPE SYNTHESIS PROTEIN AND PTS TRANSMEMBRANE COMPONENT"/>
    <property type="match status" value="1"/>
</dbReference>
<evidence type="ECO:0000256" key="8">
    <source>
        <dbReference type="PROSITE-ProRule" id="PRU00421"/>
    </source>
</evidence>
<keyword evidence="12" id="KW-1185">Reference proteome</keyword>
<protein>
    <submittedName>
        <fullName evidence="11">PTS system D-glucosamine-specific IIC component</fullName>
    </submittedName>
</protein>
<organism evidence="11 12">
    <name type="scientific">Cytobacillus oceanisediminis</name>
    <dbReference type="NCBI Taxonomy" id="665099"/>
    <lineage>
        <taxon>Bacteria</taxon>
        <taxon>Bacillati</taxon>
        <taxon>Bacillota</taxon>
        <taxon>Bacilli</taxon>
        <taxon>Bacillales</taxon>
        <taxon>Bacillaceae</taxon>
        <taxon>Cytobacillus</taxon>
    </lineage>
</organism>
<evidence type="ECO:0000256" key="7">
    <source>
        <dbReference type="ARBA" id="ARBA00022989"/>
    </source>
</evidence>
<feature type="active site" description="Phosphocysteine intermediate; for EIIB activity" evidence="8">
    <location>
        <position position="108"/>
    </location>
</feature>
<dbReference type="AlphaFoldDB" id="A0A562J1V5"/>
<evidence type="ECO:0000256" key="1">
    <source>
        <dbReference type="ARBA" id="ARBA00022448"/>
    </source>
</evidence>
<keyword evidence="6" id="KW-0418">Kinase</keyword>
<sequence>MLMYMLDVNIGYSGGTGIIDFSLFGILPGVGEPWWLVIAVGLAMAVVYYFVFRFAISKWNLLTPGRGDEASNRLYSKQDYQDKNKQKQALSVLAALGGEENINNIDACITRLRVGVKDKNQVTMMSSNNLARKVS</sequence>
<evidence type="ECO:0000256" key="3">
    <source>
        <dbReference type="ARBA" id="ARBA00022679"/>
    </source>
</evidence>
<comment type="caution">
    <text evidence="11">The sequence shown here is derived from an EMBL/GenBank/DDBJ whole genome shotgun (WGS) entry which is preliminary data.</text>
</comment>
<dbReference type="InterPro" id="IPR050429">
    <property type="entry name" value="PTS_Glucose_EIICBA"/>
</dbReference>
<dbReference type="Pfam" id="PF00367">
    <property type="entry name" value="PTS_EIIB"/>
    <property type="match status" value="1"/>
</dbReference>
<dbReference type="NCBIfam" id="TIGR00826">
    <property type="entry name" value="EIIB_glc"/>
    <property type="match status" value="1"/>
</dbReference>
<dbReference type="PROSITE" id="PS01035">
    <property type="entry name" value="PTS_EIIB_TYPE_1_CYS"/>
    <property type="match status" value="1"/>
</dbReference>
<reference evidence="11 12" key="1">
    <citation type="journal article" date="2015" name="Stand. Genomic Sci.">
        <title>Genomic Encyclopedia of Bacterial and Archaeal Type Strains, Phase III: the genomes of soil and plant-associated and newly described type strains.</title>
        <authorList>
            <person name="Whitman W.B."/>
            <person name="Woyke T."/>
            <person name="Klenk H.P."/>
            <person name="Zhou Y."/>
            <person name="Lilburn T.G."/>
            <person name="Beck B.J."/>
            <person name="De Vos P."/>
            <person name="Vandamme P."/>
            <person name="Eisen J.A."/>
            <person name="Garrity G."/>
            <person name="Hugenholtz P."/>
            <person name="Kyrpides N.C."/>
        </authorList>
    </citation>
    <scope>NUCLEOTIDE SEQUENCE [LARGE SCALE GENOMIC DNA]</scope>
    <source>
        <strain evidence="11 12">CGMCC 1.10115</strain>
    </source>
</reference>
<evidence type="ECO:0000256" key="5">
    <source>
        <dbReference type="ARBA" id="ARBA00022692"/>
    </source>
</evidence>
<dbReference type="InterPro" id="IPR001996">
    <property type="entry name" value="PTS_IIB_1"/>
</dbReference>
<evidence type="ECO:0000256" key="6">
    <source>
        <dbReference type="ARBA" id="ARBA00022777"/>
    </source>
</evidence>
<dbReference type="PROSITE" id="PS51098">
    <property type="entry name" value="PTS_EIIB_TYPE_1"/>
    <property type="match status" value="1"/>
</dbReference>
<evidence type="ECO:0000256" key="4">
    <source>
        <dbReference type="ARBA" id="ARBA00022683"/>
    </source>
</evidence>
<dbReference type="GO" id="GO:0008982">
    <property type="term" value="F:protein-N(PI)-phosphohistidine-sugar phosphotransferase activity"/>
    <property type="evidence" value="ECO:0007669"/>
    <property type="project" value="InterPro"/>
</dbReference>
<dbReference type="InterPro" id="IPR018113">
    <property type="entry name" value="PTrfase_EIIB_Cys"/>
</dbReference>
<keyword evidence="1" id="KW-0813">Transport</keyword>
<feature type="domain" description="PTS EIIB type-1" evidence="10">
    <location>
        <begin position="86"/>
        <end position="135"/>
    </location>
</feature>
<evidence type="ECO:0000259" key="10">
    <source>
        <dbReference type="PROSITE" id="PS51098"/>
    </source>
</evidence>
<gene>
    <name evidence="11" type="ORF">IQ19_05641</name>
</gene>
<evidence type="ECO:0000313" key="12">
    <source>
        <dbReference type="Proteomes" id="UP000318667"/>
    </source>
</evidence>
<dbReference type="GO" id="GO:0016301">
    <property type="term" value="F:kinase activity"/>
    <property type="evidence" value="ECO:0007669"/>
    <property type="project" value="UniProtKB-KW"/>
</dbReference>
<keyword evidence="5 9" id="KW-0812">Transmembrane</keyword>
<keyword evidence="3" id="KW-0808">Transferase</keyword>
<keyword evidence="4" id="KW-0598">Phosphotransferase system</keyword>
<keyword evidence="7 9" id="KW-1133">Transmembrane helix</keyword>
<dbReference type="GO" id="GO:0090563">
    <property type="term" value="F:protein-phosphocysteine-sugar phosphotransferase activity"/>
    <property type="evidence" value="ECO:0007669"/>
    <property type="project" value="TreeGrafter"/>
</dbReference>
<proteinExistence type="predicted"/>
<dbReference type="PANTHER" id="PTHR30009:SF20">
    <property type="entry name" value="PTS SYSTEM GLUCOSE-SPECIFIC EIICB COMPONENT-RELATED"/>
    <property type="match status" value="1"/>
</dbReference>